<dbReference type="InterPro" id="IPR016545">
    <property type="entry name" value="UCP009120_prtse"/>
</dbReference>
<dbReference type="PATRIC" id="fig|991905.3.peg.1615"/>
<dbReference type="PIRSF" id="PIRSF009120">
    <property type="entry name" value="UCP009120_prtse"/>
    <property type="match status" value="1"/>
</dbReference>
<dbReference type="HOGENOM" id="CLU_066183_0_0_5"/>
<name>F2J473_POLGS</name>
<protein>
    <submittedName>
        <fullName evidence="1">Peptidase, T1 family</fullName>
    </submittedName>
</protein>
<keyword evidence="2" id="KW-1185">Reference proteome</keyword>
<gene>
    <name evidence="1" type="ordered locus">SL003B_1571</name>
</gene>
<accession>F2J473</accession>
<evidence type="ECO:0000313" key="1">
    <source>
        <dbReference type="EMBL" id="ADZ69999.1"/>
    </source>
</evidence>
<dbReference type="AlphaFoldDB" id="F2J473"/>
<dbReference type="RefSeq" id="WP_013652316.1">
    <property type="nucleotide sequence ID" value="NC_015259.1"/>
</dbReference>
<sequence length="241" mass="26269">MTYCLGILLRDGLLLASDSRTNAGIDQIATVSKLTVFETPGERVITVLSAGNLATTQAVIAWLKQSYGSGDQSRDLTLSLTLFDAAQKVGDTLRDVIAREAEFVQPHGDPSASFIIGGQIAGEDPRLFQIYSAGNFMEASERTPFLQIGETKYGKPILDRLLGSDTSPSEAAKLTLLSFDATMRSNLSVGPPFDLMIYDRDSFTSARQYCFNIENDYLKALREQYSAGLQDLVKGLPEPPL</sequence>
<dbReference type="Pfam" id="PF00227">
    <property type="entry name" value="Proteasome"/>
    <property type="match status" value="1"/>
</dbReference>
<organism evidence="1 2">
    <name type="scientific">Polymorphum gilvum (strain LMG 25793 / CGMCC 1.9160 / SL003B-26A1)</name>
    <dbReference type="NCBI Taxonomy" id="991905"/>
    <lineage>
        <taxon>Bacteria</taxon>
        <taxon>Pseudomonadati</taxon>
        <taxon>Pseudomonadota</taxon>
        <taxon>Alphaproteobacteria</taxon>
        <taxon>Rhodobacterales</taxon>
        <taxon>Paracoccaceae</taxon>
        <taxon>Polymorphum</taxon>
    </lineage>
</organism>
<proteinExistence type="predicted"/>
<evidence type="ECO:0000313" key="2">
    <source>
        <dbReference type="Proteomes" id="UP000008130"/>
    </source>
</evidence>
<dbReference type="KEGG" id="pgv:SL003B_1571"/>
<dbReference type="GO" id="GO:0005839">
    <property type="term" value="C:proteasome core complex"/>
    <property type="evidence" value="ECO:0007669"/>
    <property type="project" value="InterPro"/>
</dbReference>
<dbReference type="STRING" id="991905.SL003B_1571"/>
<reference evidence="1 2" key="1">
    <citation type="journal article" date="2011" name="J. Bacteriol.">
        <title>Complete genome sequence of Polymorphum gilvum SL003B-26A1T, a crude oil-degrading bacterium from oil-polluted saline soil.</title>
        <authorList>
            <person name="Li S.G."/>
            <person name="Tang Y.Q."/>
            <person name="Nie Y."/>
            <person name="Cai M."/>
            <person name="Wu X.L."/>
        </authorList>
    </citation>
    <scope>NUCLEOTIDE SEQUENCE [LARGE SCALE GENOMIC DNA]</scope>
    <source>
        <strain evidence="2">LMG 25793 / CGMCC 1.9160 / SL003B-26A1</strain>
    </source>
</reference>
<dbReference type="InterPro" id="IPR001353">
    <property type="entry name" value="Proteasome_sua/b"/>
</dbReference>
<dbReference type="SUPFAM" id="SSF56235">
    <property type="entry name" value="N-terminal nucleophile aminohydrolases (Ntn hydrolases)"/>
    <property type="match status" value="1"/>
</dbReference>
<dbReference type="eggNOG" id="COG3484">
    <property type="taxonomic scope" value="Bacteria"/>
</dbReference>
<dbReference type="EMBL" id="CP002568">
    <property type="protein sequence ID" value="ADZ69999.1"/>
    <property type="molecule type" value="Genomic_DNA"/>
</dbReference>
<dbReference type="InterPro" id="IPR029055">
    <property type="entry name" value="Ntn_hydrolases_N"/>
</dbReference>
<dbReference type="Gene3D" id="3.60.20.10">
    <property type="entry name" value="Glutamine Phosphoribosylpyrophosphate, subunit 1, domain 1"/>
    <property type="match status" value="1"/>
</dbReference>
<dbReference type="GO" id="GO:0051603">
    <property type="term" value="P:proteolysis involved in protein catabolic process"/>
    <property type="evidence" value="ECO:0007669"/>
    <property type="project" value="InterPro"/>
</dbReference>
<dbReference type="Proteomes" id="UP000008130">
    <property type="component" value="Chromosome"/>
</dbReference>
<dbReference type="OrthoDB" id="9786336at2"/>